<dbReference type="AlphaFoldDB" id="A0A5Q2RLD0"/>
<gene>
    <name evidence="1" type="ORF">GH723_05800</name>
</gene>
<protein>
    <recommendedName>
        <fullName evidence="3">Flagellar biosynthesis protein FlhF</fullName>
    </recommendedName>
</protein>
<dbReference type="EMBL" id="CP045851">
    <property type="protein sequence ID" value="QGG94660.1"/>
    <property type="molecule type" value="Genomic_DNA"/>
</dbReference>
<reference evidence="1 2" key="1">
    <citation type="submission" date="2019-11" db="EMBL/GenBank/DDBJ databases">
        <authorList>
            <person name="He Y."/>
        </authorList>
    </citation>
    <scope>NUCLEOTIDE SEQUENCE [LARGE SCALE GENOMIC DNA]</scope>
    <source>
        <strain evidence="1 2">SCSIO 58843</strain>
    </source>
</reference>
<accession>A0A5Q2RLD0</accession>
<dbReference type="RefSeq" id="WP_153758766.1">
    <property type="nucleotide sequence ID" value="NZ_CP045851.1"/>
</dbReference>
<proteinExistence type="predicted"/>
<keyword evidence="2" id="KW-1185">Reference proteome</keyword>
<evidence type="ECO:0000313" key="2">
    <source>
        <dbReference type="Proteomes" id="UP000334019"/>
    </source>
</evidence>
<evidence type="ECO:0008006" key="3">
    <source>
        <dbReference type="Google" id="ProtNLM"/>
    </source>
</evidence>
<dbReference type="Proteomes" id="UP000334019">
    <property type="component" value="Chromosome"/>
</dbReference>
<evidence type="ECO:0000313" key="1">
    <source>
        <dbReference type="EMBL" id="QGG94660.1"/>
    </source>
</evidence>
<organism evidence="1 2">
    <name type="scientific">Actinomarinicola tropica</name>
    <dbReference type="NCBI Taxonomy" id="2789776"/>
    <lineage>
        <taxon>Bacteria</taxon>
        <taxon>Bacillati</taxon>
        <taxon>Actinomycetota</taxon>
        <taxon>Acidimicrobiia</taxon>
        <taxon>Acidimicrobiales</taxon>
        <taxon>Iamiaceae</taxon>
        <taxon>Actinomarinicola</taxon>
    </lineage>
</organism>
<sequence>MSTHLKFDGPHLEEVLERVGRELGPRAVIVEANKTRRGGVGGFFSKEWYEVVVAAPAEEPAATDDELAIEDPLLALADAVQDEVAPRRSPAPEPVREETFAEVLARAGVGERLSPGTSSLTAPPAPALPTAPVASAMPAPVAPVAQAAEVALRDLPLGEMLARLDALVPRTTLPTAAGAVIAVVGDLRVARAAAAALAVRLGAGEADVMIATPEARDAVSPWLRIDGPDVAAARAARWRRGEHPVVVAVDLTPGREGHAWAASVLEALDADQVRLVARAWQVTDELAPKAAVLGGVDGIELVELEAAAEPEAFLALDLPVVGIDGRPATSEMWAALMMERRHDATA</sequence>
<dbReference type="KEGG" id="atq:GH723_05800"/>
<name>A0A5Q2RLD0_9ACTN</name>